<dbReference type="Proteomes" id="UP000589552">
    <property type="component" value="Unassembled WGS sequence"/>
</dbReference>
<name>A0A494RP87_9CORY</name>
<evidence type="ECO:0000313" key="5">
    <source>
        <dbReference type="Proteomes" id="UP000589552"/>
    </source>
</evidence>
<dbReference type="EMBL" id="CP046322">
    <property type="protein sequence ID" value="QGS35275.1"/>
    <property type="molecule type" value="Genomic_DNA"/>
</dbReference>
<evidence type="ECO:0000313" key="4">
    <source>
        <dbReference type="Proteomes" id="UP000426857"/>
    </source>
</evidence>
<evidence type="ECO:0000259" key="1">
    <source>
        <dbReference type="Pfam" id="PF00364"/>
    </source>
</evidence>
<dbReference type="CDD" id="cd06850">
    <property type="entry name" value="biotinyl_domain"/>
    <property type="match status" value="1"/>
</dbReference>
<organism evidence="2 5">
    <name type="scientific">Corynebacterium xerosis</name>
    <dbReference type="NCBI Taxonomy" id="1725"/>
    <lineage>
        <taxon>Bacteria</taxon>
        <taxon>Bacillati</taxon>
        <taxon>Actinomycetota</taxon>
        <taxon>Actinomycetes</taxon>
        <taxon>Mycobacteriales</taxon>
        <taxon>Corynebacteriaceae</taxon>
        <taxon>Corynebacterium</taxon>
    </lineage>
</organism>
<evidence type="ECO:0000313" key="3">
    <source>
        <dbReference type="EMBL" id="QGS35275.1"/>
    </source>
</evidence>
<dbReference type="Pfam" id="PF00364">
    <property type="entry name" value="Biotin_lipoyl"/>
    <property type="match status" value="1"/>
</dbReference>
<dbReference type="Proteomes" id="UP000426857">
    <property type="component" value="Chromosome"/>
</dbReference>
<sequence length="92" mass="9055">MSETNGDDGAVVVCAPFAGVARLQVAEGDDVTTGLPVAVVEAVKLEAPVQAPCPATVAKILVEDFSDVSGGDPLLLLAPHGSASADAGEAGR</sequence>
<proteinExistence type="predicted"/>
<dbReference type="InterPro" id="IPR011053">
    <property type="entry name" value="Single_hybrid_motif"/>
</dbReference>
<feature type="domain" description="Lipoyl-binding" evidence="1">
    <location>
        <begin position="20"/>
        <end position="76"/>
    </location>
</feature>
<dbReference type="InterPro" id="IPR000089">
    <property type="entry name" value="Biotin_lipoyl"/>
</dbReference>
<dbReference type="AlphaFoldDB" id="A0A494RP87"/>
<reference evidence="3 4" key="1">
    <citation type="submission" date="2019-11" db="EMBL/GenBank/DDBJ databases">
        <title>FDA dAtabase for Regulatory Grade micrObial Sequences (FDA-ARGOS): Supporting development and validation of Infectious Disease Dx tests.</title>
        <authorList>
            <person name="Kerrigan L."/>
            <person name="Long C."/>
            <person name="Tallon L."/>
            <person name="Sadzewicz L."/>
            <person name="Vavikolanu K."/>
            <person name="Mehta A."/>
            <person name="Aluvathingal J."/>
            <person name="Nadendla S."/>
            <person name="Yan Y."/>
            <person name="Sichtig H."/>
        </authorList>
    </citation>
    <scope>NUCLEOTIDE SEQUENCE [LARGE SCALE GENOMIC DNA]</scope>
    <source>
        <strain evidence="3 4">FDAARGOS_674</strain>
    </source>
</reference>
<dbReference type="SUPFAM" id="SSF51230">
    <property type="entry name" value="Single hybrid motif"/>
    <property type="match status" value="1"/>
</dbReference>
<dbReference type="RefSeq" id="WP_120982951.1">
    <property type="nucleotide sequence ID" value="NZ_CP032788.1"/>
</dbReference>
<accession>A0A494RP87</accession>
<protein>
    <submittedName>
        <fullName evidence="2">Acetyl-CoA carboxylase biotin carboxyl carrier protein subunit</fullName>
    </submittedName>
</protein>
<dbReference type="Gene3D" id="2.40.50.100">
    <property type="match status" value="1"/>
</dbReference>
<dbReference type="KEGG" id="cxe:FOB82_10380"/>
<reference evidence="2 5" key="2">
    <citation type="submission" date="2020-04" db="EMBL/GenBank/DDBJ databases">
        <authorList>
            <person name="Hitch T.C.A."/>
            <person name="Wylensek D."/>
            <person name="Clavel T."/>
        </authorList>
    </citation>
    <scope>NUCLEOTIDE SEQUENCE [LARGE SCALE GENOMIC DNA]</scope>
    <source>
        <strain evidence="2 5">BL-383-APC-2I</strain>
    </source>
</reference>
<gene>
    <name evidence="3" type="ORF">FOB82_10380</name>
    <name evidence="2" type="ORF">HF852_02185</name>
</gene>
<evidence type="ECO:0000313" key="2">
    <source>
        <dbReference type="EMBL" id="NMF08428.1"/>
    </source>
</evidence>
<dbReference type="EMBL" id="JABAGA010000001">
    <property type="protein sequence ID" value="NMF08428.1"/>
    <property type="molecule type" value="Genomic_DNA"/>
</dbReference>